<comment type="similarity">
    <text evidence="1 5">Belongs to the FlgD family.</text>
</comment>
<evidence type="ECO:0000256" key="5">
    <source>
        <dbReference type="RuleBase" id="RU362076"/>
    </source>
</evidence>
<keyword evidence="3 5" id="KW-1005">Bacterial flagellum biogenesis</keyword>
<evidence type="ECO:0000313" key="10">
    <source>
        <dbReference type="Proteomes" id="UP000184066"/>
    </source>
</evidence>
<dbReference type="InterPro" id="IPR025965">
    <property type="entry name" value="FlgD/Vpr_Ig-like"/>
</dbReference>
<keyword evidence="10" id="KW-1185">Reference proteome</keyword>
<keyword evidence="9" id="KW-0282">Flagellum</keyword>
<dbReference type="Gene3D" id="2.30.30.910">
    <property type="match status" value="1"/>
</dbReference>
<dbReference type="Pfam" id="PF13860">
    <property type="entry name" value="FlgD_ig"/>
    <property type="match status" value="1"/>
</dbReference>
<dbReference type="OrthoDB" id="9785233at2"/>
<evidence type="ECO:0000313" key="9">
    <source>
        <dbReference type="EMBL" id="SHN68236.1"/>
    </source>
</evidence>
<dbReference type="STRING" id="1189325.SAMN04488119_105203"/>
<dbReference type="Gene3D" id="2.60.40.4070">
    <property type="match status" value="1"/>
</dbReference>
<dbReference type="Pfam" id="PF03963">
    <property type="entry name" value="FlgD"/>
    <property type="match status" value="1"/>
</dbReference>
<gene>
    <name evidence="9" type="ORF">SAMN05216200_105202</name>
</gene>
<dbReference type="Proteomes" id="UP000184066">
    <property type="component" value="Unassembled WGS sequence"/>
</dbReference>
<evidence type="ECO:0000256" key="6">
    <source>
        <dbReference type="SAM" id="MobiDB-lite"/>
    </source>
</evidence>
<organism evidence="9 10">
    <name type="scientific">Oceanicella actignis</name>
    <dbReference type="NCBI Taxonomy" id="1189325"/>
    <lineage>
        <taxon>Bacteria</taxon>
        <taxon>Pseudomonadati</taxon>
        <taxon>Pseudomonadota</taxon>
        <taxon>Alphaproteobacteria</taxon>
        <taxon>Rhodobacterales</taxon>
        <taxon>Paracoccaceae</taxon>
        <taxon>Oceanicella</taxon>
    </lineage>
</organism>
<dbReference type="EMBL" id="FRDL01000005">
    <property type="protein sequence ID" value="SHN68236.1"/>
    <property type="molecule type" value="Genomic_DNA"/>
</dbReference>
<feature type="region of interest" description="Disordered" evidence="6">
    <location>
        <begin position="1"/>
        <end position="20"/>
    </location>
</feature>
<evidence type="ECO:0000259" key="7">
    <source>
        <dbReference type="Pfam" id="PF13860"/>
    </source>
</evidence>
<dbReference type="InterPro" id="IPR025963">
    <property type="entry name" value="FLgD_Tudor"/>
</dbReference>
<dbReference type="AlphaFoldDB" id="A0A1M7TC25"/>
<protein>
    <recommendedName>
        <fullName evidence="2 5">Basal-body rod modification protein FlgD</fullName>
    </recommendedName>
</protein>
<feature type="domain" description="FlgD Tudor-like" evidence="8">
    <location>
        <begin position="85"/>
        <end position="211"/>
    </location>
</feature>
<evidence type="ECO:0000256" key="1">
    <source>
        <dbReference type="ARBA" id="ARBA00010577"/>
    </source>
</evidence>
<reference evidence="9 10" key="1">
    <citation type="submission" date="2016-12" db="EMBL/GenBank/DDBJ databases">
        <authorList>
            <person name="Song W.-J."/>
            <person name="Kurnit D.M."/>
        </authorList>
    </citation>
    <scope>NUCLEOTIDE SEQUENCE [LARGE SCALE GENOMIC DNA]</scope>
    <source>
        <strain evidence="9 10">CGMCC 1.10808</strain>
    </source>
</reference>
<sequence length="218" mass="23182">MEVNSATTAAAASAGARNSDSARQIASDFDTFLQLLTTQMRNQDPLNPTDSTEFVAQLANFSGVEQQVKTNEQLESIRSMLAASASGAVQWIGKEVQAPTFARFDGAPIEVAFDAGAPAQSAQMVVYDESDREVARMAVDPASSTVIWDGTIDGQPAPEGLYRFEQLRSGEDGLERAEPGRVFALVQEVRLSGGEALLVLENGRTVSEAEVAAVRAPS</sequence>
<proteinExistence type="inferred from homology"/>
<evidence type="ECO:0000256" key="2">
    <source>
        <dbReference type="ARBA" id="ARBA00016013"/>
    </source>
</evidence>
<accession>A0A1M7TC25</accession>
<comment type="function">
    <text evidence="4 5">Required for flagellar hook formation. May act as a scaffolding protein.</text>
</comment>
<dbReference type="InterPro" id="IPR005648">
    <property type="entry name" value="FlgD"/>
</dbReference>
<dbReference type="RefSeq" id="WP_072747393.1">
    <property type="nucleotide sequence ID" value="NZ_FOHL01000005.1"/>
</dbReference>
<keyword evidence="9" id="KW-0966">Cell projection</keyword>
<dbReference type="GO" id="GO:0044781">
    <property type="term" value="P:bacterial-type flagellum organization"/>
    <property type="evidence" value="ECO:0007669"/>
    <property type="project" value="UniProtKB-UniRule"/>
</dbReference>
<keyword evidence="9" id="KW-0969">Cilium</keyword>
<feature type="domain" description="FlgD/Vpr Ig-like" evidence="7">
    <location>
        <begin position="104"/>
        <end position="165"/>
    </location>
</feature>
<dbReference type="Pfam" id="PF13861">
    <property type="entry name" value="FLgD_tudor"/>
    <property type="match status" value="1"/>
</dbReference>
<evidence type="ECO:0000256" key="3">
    <source>
        <dbReference type="ARBA" id="ARBA00022795"/>
    </source>
</evidence>
<name>A0A1M7TC25_9RHOB</name>
<evidence type="ECO:0000259" key="8">
    <source>
        <dbReference type="Pfam" id="PF13861"/>
    </source>
</evidence>
<evidence type="ECO:0000256" key="4">
    <source>
        <dbReference type="ARBA" id="ARBA00024746"/>
    </source>
</evidence>